<comment type="similarity">
    <text evidence="2">Belongs to the amino acid-polyamine-organocation (APC) superfamily. L-type amino acid transporter (LAT) (TC 2.A.3.8) family.</text>
</comment>
<evidence type="ECO:0000256" key="6">
    <source>
        <dbReference type="ARBA" id="ARBA00022989"/>
    </source>
</evidence>
<evidence type="ECO:0000256" key="4">
    <source>
        <dbReference type="ARBA" id="ARBA00022475"/>
    </source>
</evidence>
<keyword evidence="5 8" id="KW-0812">Transmembrane</keyword>
<evidence type="ECO:0000256" key="8">
    <source>
        <dbReference type="SAM" id="Phobius"/>
    </source>
</evidence>
<organism evidence="9 10">
    <name type="scientific">Dreissena polymorpha</name>
    <name type="common">Zebra mussel</name>
    <name type="synonym">Mytilus polymorpha</name>
    <dbReference type="NCBI Taxonomy" id="45954"/>
    <lineage>
        <taxon>Eukaryota</taxon>
        <taxon>Metazoa</taxon>
        <taxon>Spiralia</taxon>
        <taxon>Lophotrochozoa</taxon>
        <taxon>Mollusca</taxon>
        <taxon>Bivalvia</taxon>
        <taxon>Autobranchia</taxon>
        <taxon>Heteroconchia</taxon>
        <taxon>Euheterodonta</taxon>
        <taxon>Imparidentia</taxon>
        <taxon>Neoheterodontei</taxon>
        <taxon>Myida</taxon>
        <taxon>Dreissenoidea</taxon>
        <taxon>Dreissenidae</taxon>
        <taxon>Dreissena</taxon>
    </lineage>
</organism>
<dbReference type="AlphaFoldDB" id="A0A9D4KLE8"/>
<dbReference type="InterPro" id="IPR050598">
    <property type="entry name" value="AminoAcid_Transporter"/>
</dbReference>
<accession>A0A9D4KLE8</accession>
<dbReference type="GO" id="GO:0005886">
    <property type="term" value="C:plasma membrane"/>
    <property type="evidence" value="ECO:0007669"/>
    <property type="project" value="UniProtKB-SubCell"/>
</dbReference>
<dbReference type="PIRSF" id="PIRSF006060">
    <property type="entry name" value="AA_transporter"/>
    <property type="match status" value="1"/>
</dbReference>
<evidence type="ECO:0008006" key="11">
    <source>
        <dbReference type="Google" id="ProtNLM"/>
    </source>
</evidence>
<dbReference type="Proteomes" id="UP000828390">
    <property type="component" value="Unassembled WGS sequence"/>
</dbReference>
<reference evidence="9" key="1">
    <citation type="journal article" date="2019" name="bioRxiv">
        <title>The Genome of the Zebra Mussel, Dreissena polymorpha: A Resource for Invasive Species Research.</title>
        <authorList>
            <person name="McCartney M.A."/>
            <person name="Auch B."/>
            <person name="Kono T."/>
            <person name="Mallez S."/>
            <person name="Zhang Y."/>
            <person name="Obille A."/>
            <person name="Becker A."/>
            <person name="Abrahante J.E."/>
            <person name="Garbe J."/>
            <person name="Badalamenti J.P."/>
            <person name="Herman A."/>
            <person name="Mangelson H."/>
            <person name="Liachko I."/>
            <person name="Sullivan S."/>
            <person name="Sone E.D."/>
            <person name="Koren S."/>
            <person name="Silverstein K.A.T."/>
            <person name="Beckman K.B."/>
            <person name="Gohl D.M."/>
        </authorList>
    </citation>
    <scope>NUCLEOTIDE SEQUENCE</scope>
    <source>
        <strain evidence="9">Duluth1</strain>
        <tissue evidence="9">Whole animal</tissue>
    </source>
</reference>
<feature type="transmembrane region" description="Helical" evidence="8">
    <location>
        <begin position="254"/>
        <end position="277"/>
    </location>
</feature>
<name>A0A9D4KLE8_DREPO</name>
<keyword evidence="10" id="KW-1185">Reference proteome</keyword>
<dbReference type="Gene3D" id="1.20.1740.10">
    <property type="entry name" value="Amino acid/polyamine transporter I"/>
    <property type="match status" value="1"/>
</dbReference>
<feature type="transmembrane region" description="Helical" evidence="8">
    <location>
        <begin position="303"/>
        <end position="329"/>
    </location>
</feature>
<dbReference type="PANTHER" id="PTHR11785">
    <property type="entry name" value="AMINO ACID TRANSPORTER"/>
    <property type="match status" value="1"/>
</dbReference>
<feature type="transmembrane region" description="Helical" evidence="8">
    <location>
        <begin position="182"/>
        <end position="200"/>
    </location>
</feature>
<dbReference type="InterPro" id="IPR002293">
    <property type="entry name" value="AA/rel_permease1"/>
</dbReference>
<comment type="subcellular location">
    <subcellularLocation>
        <location evidence="1">Cell membrane</location>
        <topology evidence="1">Multi-pass membrane protein</topology>
    </subcellularLocation>
</comment>
<feature type="transmembrane region" description="Helical" evidence="8">
    <location>
        <begin position="411"/>
        <end position="430"/>
    </location>
</feature>
<dbReference type="FunFam" id="1.20.1740.10:FF:000003">
    <property type="entry name" value="Y+L amino acid transporter 1 isoform X1"/>
    <property type="match status" value="1"/>
</dbReference>
<feature type="transmembrane region" description="Helical" evidence="8">
    <location>
        <begin position="220"/>
        <end position="242"/>
    </location>
</feature>
<dbReference type="Pfam" id="PF13520">
    <property type="entry name" value="AA_permease_2"/>
    <property type="match status" value="1"/>
</dbReference>
<feature type="transmembrane region" description="Helical" evidence="8">
    <location>
        <begin position="436"/>
        <end position="453"/>
    </location>
</feature>
<protein>
    <recommendedName>
        <fullName evidence="11">Y+L amino acid transporter 2</fullName>
    </recommendedName>
</protein>
<feature type="transmembrane region" description="Helical" evidence="8">
    <location>
        <begin position="107"/>
        <end position="137"/>
    </location>
</feature>
<feature type="transmembrane region" description="Helical" evidence="8">
    <location>
        <begin position="371"/>
        <end position="391"/>
    </location>
</feature>
<reference evidence="9" key="2">
    <citation type="submission" date="2020-11" db="EMBL/GenBank/DDBJ databases">
        <authorList>
            <person name="McCartney M.A."/>
            <person name="Auch B."/>
            <person name="Kono T."/>
            <person name="Mallez S."/>
            <person name="Becker A."/>
            <person name="Gohl D.M."/>
            <person name="Silverstein K.A.T."/>
            <person name="Koren S."/>
            <person name="Bechman K.B."/>
            <person name="Herman A."/>
            <person name="Abrahante J.E."/>
            <person name="Garbe J."/>
        </authorList>
    </citation>
    <scope>NUCLEOTIDE SEQUENCE</scope>
    <source>
        <strain evidence="9">Duluth1</strain>
        <tissue evidence="9">Whole animal</tissue>
    </source>
</reference>
<evidence type="ECO:0000256" key="7">
    <source>
        <dbReference type="ARBA" id="ARBA00023136"/>
    </source>
</evidence>
<evidence type="ECO:0000313" key="9">
    <source>
        <dbReference type="EMBL" id="KAH3842075.1"/>
    </source>
</evidence>
<dbReference type="GO" id="GO:0015179">
    <property type="term" value="F:L-amino acid transmembrane transporter activity"/>
    <property type="evidence" value="ECO:0007669"/>
    <property type="project" value="TreeGrafter"/>
</dbReference>
<evidence type="ECO:0000256" key="5">
    <source>
        <dbReference type="ARBA" id="ARBA00022692"/>
    </source>
</evidence>
<feature type="transmembrane region" description="Helical" evidence="8">
    <location>
        <begin position="66"/>
        <end position="86"/>
    </location>
</feature>
<keyword evidence="3" id="KW-0813">Transport</keyword>
<dbReference type="PANTHER" id="PTHR11785:SF528">
    <property type="entry name" value="AMINO ACID TRANSPORTER PROTEIN JHI-21"/>
    <property type="match status" value="1"/>
</dbReference>
<gene>
    <name evidence="9" type="ORF">DPMN_115563</name>
</gene>
<sequence length="492" mass="53734">MGLCKRKDSQPEIKDPAAMGDGKVVLKKQINLFQGVAIIVGIIVGSGIFVSPVGILQNVRSVGMSFVLWVICGIYNALGAVCYAELGTMIPQGGGEYIYIRRAFGDIASFVCLWIDFVLICPVGIAAMGLMFSVYLLKPIYPDCDVPELPQRLLGGLITCLLIAVNCVNVKWATKVQVVITISKLVALATIIIIGFYFIAKGETESFQDSFADSDTSAGAIALSFYSGFWAYSGWSYLNFLVDEMVNPVRNLPLAIFISMTLVICVYLLANVAYLGVLSPLQMLSSPAVAVTFADQTLGPLKWVMPILIAISVSGTMNGTALSMSRLFFIGAGNGHLPQFVSMINYKRLTPMPSLLTILVLTLIFQNSGDIFYLIEMEGFGFASILVMTFASHVYLRYKEPDLPRPIKVPVALPAVLCVVSVAIVVLTFYQKPKESFLALGLVALGIVLYLVCGKWKTKPKSIQEKIDHVTMFIQRLLLVIPPSKPEDLQFE</sequence>
<feature type="transmembrane region" description="Helical" evidence="8">
    <location>
        <begin position="32"/>
        <end position="54"/>
    </location>
</feature>
<feature type="transmembrane region" description="Helical" evidence="8">
    <location>
        <begin position="149"/>
        <end position="170"/>
    </location>
</feature>
<keyword evidence="7 8" id="KW-0472">Membrane</keyword>
<dbReference type="EMBL" id="JAIWYP010000004">
    <property type="protein sequence ID" value="KAH3842075.1"/>
    <property type="molecule type" value="Genomic_DNA"/>
</dbReference>
<evidence type="ECO:0000256" key="2">
    <source>
        <dbReference type="ARBA" id="ARBA00007040"/>
    </source>
</evidence>
<evidence type="ECO:0000256" key="3">
    <source>
        <dbReference type="ARBA" id="ARBA00022448"/>
    </source>
</evidence>
<comment type="caution">
    <text evidence="9">The sequence shown here is derived from an EMBL/GenBank/DDBJ whole genome shotgun (WGS) entry which is preliminary data.</text>
</comment>
<proteinExistence type="inferred from homology"/>
<dbReference type="OrthoDB" id="3257095at2759"/>
<feature type="transmembrane region" description="Helical" evidence="8">
    <location>
        <begin position="349"/>
        <end position="365"/>
    </location>
</feature>
<evidence type="ECO:0000313" key="10">
    <source>
        <dbReference type="Proteomes" id="UP000828390"/>
    </source>
</evidence>
<keyword evidence="6 8" id="KW-1133">Transmembrane helix</keyword>
<evidence type="ECO:0000256" key="1">
    <source>
        <dbReference type="ARBA" id="ARBA00004651"/>
    </source>
</evidence>
<keyword evidence="4" id="KW-1003">Cell membrane</keyword>